<dbReference type="EMBL" id="JRZE01000002">
    <property type="protein sequence ID" value="KHF45411.1"/>
    <property type="molecule type" value="Genomic_DNA"/>
</dbReference>
<protein>
    <recommendedName>
        <fullName evidence="3">DUF3052 domain-containing protein</fullName>
    </recommendedName>
</protein>
<dbReference type="OrthoDB" id="5185945at2"/>
<evidence type="ECO:0000313" key="1">
    <source>
        <dbReference type="EMBL" id="KHF45411.1"/>
    </source>
</evidence>
<dbReference type="Proteomes" id="UP000030848">
    <property type="component" value="Unassembled WGS sequence"/>
</dbReference>
<evidence type="ECO:0000313" key="2">
    <source>
        <dbReference type="Proteomes" id="UP000030848"/>
    </source>
</evidence>
<dbReference type="AlphaFoldDB" id="A0A837DFX3"/>
<dbReference type="InterPro" id="IPR021412">
    <property type="entry name" value="DUF3052"/>
</dbReference>
<organism evidence="1 2">
    <name type="scientific">Saccharomonospora viridis</name>
    <dbReference type="NCBI Taxonomy" id="1852"/>
    <lineage>
        <taxon>Bacteria</taxon>
        <taxon>Bacillati</taxon>
        <taxon>Actinomycetota</taxon>
        <taxon>Actinomycetes</taxon>
        <taxon>Pseudonocardiales</taxon>
        <taxon>Pseudonocardiaceae</taxon>
        <taxon>Saccharomonospora</taxon>
    </lineage>
</organism>
<comment type="caution">
    <text evidence="1">The sequence shown here is derived from an EMBL/GenBank/DDBJ whole genome shotgun (WGS) entry which is preliminary data.</text>
</comment>
<dbReference type="Pfam" id="PF11253">
    <property type="entry name" value="DUF3052"/>
    <property type="match status" value="1"/>
</dbReference>
<sequence>MVAAGDADLNSVAERLGIKPDMVVQELGWDEDVDEDVRAAIEEYIGGELLDEDADEVIDVVLLWWRDGDGDLGDALVDARAPLAENGVVWVLTPKTGQPGHVEPSEIAEAVPTVGMSQTSNLSIGARWTATRLVPRSK</sequence>
<accession>A0A837DFX3</accession>
<proteinExistence type="predicted"/>
<dbReference type="RefSeq" id="WP_012796518.1">
    <property type="nucleotide sequence ID" value="NZ_CALJZO010000118.1"/>
</dbReference>
<dbReference type="OMA" id="WFREDDG"/>
<gene>
    <name evidence="1" type="ORF">MINT15_06280</name>
</gene>
<evidence type="ECO:0008006" key="3">
    <source>
        <dbReference type="Google" id="ProtNLM"/>
    </source>
</evidence>
<name>A0A837DFX3_9PSEU</name>
<reference evidence="1 2" key="1">
    <citation type="submission" date="2014-10" db="EMBL/GenBank/DDBJ databases">
        <title>Genome sequence of Micropolyspora internatus JCM3315.</title>
        <authorList>
            <person name="Shin S.-K."/>
            <person name="Yi H."/>
        </authorList>
    </citation>
    <scope>NUCLEOTIDE SEQUENCE [LARGE SCALE GENOMIC DNA]</scope>
    <source>
        <strain evidence="1 2">JCM 3315</strain>
    </source>
</reference>